<evidence type="ECO:0000256" key="5">
    <source>
        <dbReference type="RuleBase" id="RU365059"/>
    </source>
</evidence>
<dbReference type="PANTHER" id="PTHR21231:SF8">
    <property type="entry name" value="GPN-LOOP GTPASE 1"/>
    <property type="match status" value="1"/>
</dbReference>
<sequence>MGQAVFVMGPAGSGKTTFCKKLYEHGIAIHRSFHLINLDPAQIQENTVYSVDLRDFVTVEDIMENYDFGPNGGLIVALEELYDNIDELDLESLSSDFLIVDCPGQIELFTHSDTFKNIVEHFKKYFTCCIVYLIEAQFVSDPTKFISGCFVALLSMCRFSLPHLNIISKLDQLEISREILEEFCQLSESIKDHIQKKKGEYNQLCLKMYDFIVENNLVSFLELNYDEENTFDTILYSIDEAVQYFDDAEPKDHSYN</sequence>
<accession>A0A4Q9KWZ2</accession>
<dbReference type="GO" id="GO:0005737">
    <property type="term" value="C:cytoplasm"/>
    <property type="evidence" value="ECO:0007669"/>
    <property type="project" value="UniProtKB-SubCell"/>
</dbReference>
<dbReference type="GO" id="GO:0005525">
    <property type="term" value="F:GTP binding"/>
    <property type="evidence" value="ECO:0007669"/>
    <property type="project" value="UniProtKB-KW"/>
</dbReference>
<keyword evidence="5" id="KW-0963">Cytoplasm</keyword>
<dbReference type="PANTHER" id="PTHR21231">
    <property type="entry name" value="XPA-BINDING PROTEIN 1-RELATED"/>
    <property type="match status" value="1"/>
</dbReference>
<dbReference type="Proteomes" id="UP000292362">
    <property type="component" value="Unassembled WGS sequence"/>
</dbReference>
<evidence type="ECO:0000256" key="1">
    <source>
        <dbReference type="ARBA" id="ARBA00005290"/>
    </source>
</evidence>
<keyword evidence="2 5" id="KW-0547">Nucleotide-binding</keyword>
<dbReference type="AlphaFoldDB" id="A0A4Q9KWZ2"/>
<comment type="similarity">
    <text evidence="1 5">Belongs to the GPN-loop GTPase family.</text>
</comment>
<protein>
    <recommendedName>
        <fullName evidence="5">GPN-loop GTPase</fullName>
        <ecNumber evidence="5">3.6.5.-</ecNumber>
    </recommendedName>
</protein>
<evidence type="ECO:0000256" key="3">
    <source>
        <dbReference type="ARBA" id="ARBA00022801"/>
    </source>
</evidence>
<dbReference type="InterPro" id="IPR027417">
    <property type="entry name" value="P-loop_NTPase"/>
</dbReference>
<evidence type="ECO:0000313" key="7">
    <source>
        <dbReference type="Proteomes" id="UP000292362"/>
    </source>
</evidence>
<evidence type="ECO:0000256" key="2">
    <source>
        <dbReference type="ARBA" id="ARBA00022741"/>
    </source>
</evidence>
<dbReference type="Gene3D" id="3.40.50.300">
    <property type="entry name" value="P-loop containing nucleotide triphosphate hydrolases"/>
    <property type="match status" value="1"/>
</dbReference>
<name>A0A4Q9KWZ2_9MICR</name>
<evidence type="ECO:0000256" key="4">
    <source>
        <dbReference type="ARBA" id="ARBA00023134"/>
    </source>
</evidence>
<dbReference type="GO" id="GO:0005634">
    <property type="term" value="C:nucleus"/>
    <property type="evidence" value="ECO:0007669"/>
    <property type="project" value="UniProtKB-SubCell"/>
</dbReference>
<comment type="subcellular location">
    <subcellularLocation>
        <location evidence="5">Cytoplasm</location>
    </subcellularLocation>
    <subcellularLocation>
        <location evidence="5">Nucleus</location>
    </subcellularLocation>
</comment>
<dbReference type="GO" id="GO:0003924">
    <property type="term" value="F:GTPase activity"/>
    <property type="evidence" value="ECO:0007669"/>
    <property type="project" value="TreeGrafter"/>
</dbReference>
<comment type="caution">
    <text evidence="6">The sequence shown here is derived from an EMBL/GenBank/DDBJ whole genome shotgun (WGS) entry which is preliminary data.</text>
</comment>
<comment type="subunit">
    <text evidence="5">Binds to RNA polymerase II.</text>
</comment>
<dbReference type="SUPFAM" id="SSF52540">
    <property type="entry name" value="P-loop containing nucleoside triphosphate hydrolases"/>
    <property type="match status" value="1"/>
</dbReference>
<proteinExistence type="inferred from homology"/>
<gene>
    <name evidence="6" type="ORF">CWI37_1660p0010</name>
</gene>
<organism evidence="6 7">
    <name type="scientific">Hamiltosporidium tvaerminnensis</name>
    <dbReference type="NCBI Taxonomy" id="1176355"/>
    <lineage>
        <taxon>Eukaryota</taxon>
        <taxon>Fungi</taxon>
        <taxon>Fungi incertae sedis</taxon>
        <taxon>Microsporidia</taxon>
        <taxon>Dubosqiidae</taxon>
        <taxon>Hamiltosporidium</taxon>
    </lineage>
</organism>
<comment type="function">
    <text evidence="5">Small GTPase required for proper nuclear import of RNA polymerase II (RNAPII). May act at an RNAP assembly step prior to nuclear import.</text>
</comment>
<dbReference type="VEuPathDB" id="MicrosporidiaDB:CWI37_1660p0010"/>
<dbReference type="EMBL" id="PITJ01001660">
    <property type="protein sequence ID" value="TBT98649.1"/>
    <property type="molecule type" value="Genomic_DNA"/>
</dbReference>
<dbReference type="EC" id="3.6.5.-" evidence="5"/>
<dbReference type="Pfam" id="PF03029">
    <property type="entry name" value="ATP_bind_1"/>
    <property type="match status" value="1"/>
</dbReference>
<reference evidence="6 7" key="1">
    <citation type="submission" date="2017-12" db="EMBL/GenBank/DDBJ databases">
        <authorList>
            <person name="Pombert J.-F."/>
            <person name="Haag K.L."/>
            <person name="Ebert D."/>
        </authorList>
    </citation>
    <scope>NUCLEOTIDE SEQUENCE [LARGE SCALE GENOMIC DNA]</scope>
    <source>
        <strain evidence="6">FI-OER-3-3</strain>
    </source>
</reference>
<keyword evidence="4 5" id="KW-0342">GTP-binding</keyword>
<keyword evidence="3 5" id="KW-0378">Hydrolase</keyword>
<evidence type="ECO:0000313" key="6">
    <source>
        <dbReference type="EMBL" id="TBT98649.1"/>
    </source>
</evidence>
<dbReference type="InterPro" id="IPR004130">
    <property type="entry name" value="Gpn"/>
</dbReference>